<dbReference type="Proteomes" id="UP000502179">
    <property type="component" value="Chromosome"/>
</dbReference>
<protein>
    <submittedName>
        <fullName evidence="1">Uncharacterized protein</fullName>
    </submittedName>
</protein>
<dbReference type="KEGG" id="tav:G4V39_00335"/>
<dbReference type="PROSITE" id="PS51656">
    <property type="entry name" value="4FE4S"/>
    <property type="match status" value="1"/>
</dbReference>
<dbReference type="Gene3D" id="1.10.15.40">
    <property type="entry name" value="Electron transport complex subunit B, putative Fe-S cluster"/>
    <property type="match status" value="1"/>
</dbReference>
<name>A0A6G7PTC0_9BACT</name>
<dbReference type="GO" id="GO:0051536">
    <property type="term" value="F:iron-sulfur cluster binding"/>
    <property type="evidence" value="ECO:0007669"/>
    <property type="project" value="InterPro"/>
</dbReference>
<dbReference type="RefSeq" id="WP_166031029.1">
    <property type="nucleotide sequence ID" value="NZ_CP048877.1"/>
</dbReference>
<dbReference type="Pfam" id="PF04060">
    <property type="entry name" value="FeS"/>
    <property type="match status" value="1"/>
</dbReference>
<dbReference type="EMBL" id="CP048877">
    <property type="protein sequence ID" value="QIJ70806.1"/>
    <property type="molecule type" value="Genomic_DNA"/>
</dbReference>
<sequence>MSWRLLKTGPCQADPKLLRAEVALDRAYTRLLPLLNAVIPGALYDPDIPSLVFNFEGALVSILPEEIKLAQVKDEETLSRAMEYLLRTIAYVESQRDKITPRETRGYEVSTVEIIRLLPGPIKGRYCRACGYPSCMAFAAKLSQRAERLSRCRPLFEEETFDERCRNLTALLKEAGYDSCL</sequence>
<organism evidence="1 2">
    <name type="scientific">Thermosulfuriphilus ammonigenes</name>
    <dbReference type="NCBI Taxonomy" id="1936021"/>
    <lineage>
        <taxon>Bacteria</taxon>
        <taxon>Pseudomonadati</taxon>
        <taxon>Thermodesulfobacteriota</taxon>
        <taxon>Thermodesulfobacteria</taxon>
        <taxon>Thermodesulfobacteriales</taxon>
        <taxon>Thermodesulfobacteriaceae</taxon>
        <taxon>Thermosulfuriphilus</taxon>
    </lineage>
</organism>
<dbReference type="AlphaFoldDB" id="A0A6G7PTC0"/>
<evidence type="ECO:0000313" key="1">
    <source>
        <dbReference type="EMBL" id="QIJ70806.1"/>
    </source>
</evidence>
<dbReference type="InterPro" id="IPR007202">
    <property type="entry name" value="4Fe-4S_dom"/>
</dbReference>
<evidence type="ECO:0000313" key="2">
    <source>
        <dbReference type="Proteomes" id="UP000502179"/>
    </source>
</evidence>
<reference evidence="1 2" key="1">
    <citation type="submission" date="2020-02" db="EMBL/GenBank/DDBJ databases">
        <title>Genome analysis of Thermosulfuriphilus ammonigenes ST65T, an anaerobic thermophilic chemolithoautotrophic bacterium isolated from a deep-sea hydrothermal vent.</title>
        <authorList>
            <person name="Slobodkina G."/>
            <person name="Allioux M."/>
            <person name="Merkel A."/>
            <person name="Alain K."/>
            <person name="Jebbar M."/>
            <person name="Slobodkin A."/>
        </authorList>
    </citation>
    <scope>NUCLEOTIDE SEQUENCE [LARGE SCALE GENOMIC DNA]</scope>
    <source>
        <strain evidence="1 2">ST65</strain>
    </source>
</reference>
<keyword evidence="2" id="KW-1185">Reference proteome</keyword>
<gene>
    <name evidence="1" type="ORF">G4V39_00335</name>
</gene>
<proteinExistence type="predicted"/>
<accession>A0A6G7PTC0</accession>